<dbReference type="EMBL" id="JADLQX010000022">
    <property type="protein sequence ID" value="MBF6300964.1"/>
    <property type="molecule type" value="Genomic_DNA"/>
</dbReference>
<comment type="caution">
    <text evidence="1">The sequence shown here is derived from an EMBL/GenBank/DDBJ whole genome shotgun (WGS) entry which is preliminary data.</text>
</comment>
<evidence type="ECO:0000313" key="2">
    <source>
        <dbReference type="Proteomes" id="UP000702209"/>
    </source>
</evidence>
<name>A0ABS0CWJ6_9NOCA</name>
<organism evidence="1 2">
    <name type="scientific">Nocardia amamiensis</name>
    <dbReference type="NCBI Taxonomy" id="404578"/>
    <lineage>
        <taxon>Bacteria</taxon>
        <taxon>Bacillati</taxon>
        <taxon>Actinomycetota</taxon>
        <taxon>Actinomycetes</taxon>
        <taxon>Mycobacteriales</taxon>
        <taxon>Nocardiaceae</taxon>
        <taxon>Nocardia</taxon>
    </lineage>
</organism>
<evidence type="ECO:0000313" key="1">
    <source>
        <dbReference type="EMBL" id="MBF6300964.1"/>
    </source>
</evidence>
<accession>A0ABS0CWJ6</accession>
<dbReference type="Proteomes" id="UP000702209">
    <property type="component" value="Unassembled WGS sequence"/>
</dbReference>
<protein>
    <submittedName>
        <fullName evidence="1">Uncharacterized protein</fullName>
    </submittedName>
</protein>
<sequence length="50" mass="5202">MIFGAESRAAVADLLGTAQVAALVEEQRTAFTAVHAYSVERTVPVVRAAG</sequence>
<reference evidence="1 2" key="1">
    <citation type="submission" date="2020-10" db="EMBL/GenBank/DDBJ databases">
        <title>Identification of Nocardia species via Next-generation sequencing and recognition of intraspecies genetic diversity.</title>
        <authorList>
            <person name="Li P."/>
            <person name="Li P."/>
            <person name="Lu B."/>
        </authorList>
    </citation>
    <scope>NUCLEOTIDE SEQUENCE [LARGE SCALE GENOMIC DNA]</scope>
    <source>
        <strain evidence="1 2">BJ06-0157</strain>
    </source>
</reference>
<gene>
    <name evidence="1" type="ORF">IU459_25955</name>
</gene>
<proteinExistence type="predicted"/>
<keyword evidence="2" id="KW-1185">Reference proteome</keyword>
<dbReference type="RefSeq" id="WP_195132184.1">
    <property type="nucleotide sequence ID" value="NZ_JADLQX010000022.1"/>
</dbReference>